<organism evidence="1 2">
    <name type="scientific">Actinoalloteichus caeruleus DSM 43889</name>
    <dbReference type="NCBI Taxonomy" id="1120930"/>
    <lineage>
        <taxon>Bacteria</taxon>
        <taxon>Bacillati</taxon>
        <taxon>Actinomycetota</taxon>
        <taxon>Actinomycetes</taxon>
        <taxon>Pseudonocardiales</taxon>
        <taxon>Pseudonocardiaceae</taxon>
        <taxon>Actinoalloteichus</taxon>
        <taxon>Actinoalloteichus cyanogriseus</taxon>
    </lineage>
</organism>
<dbReference type="Proteomes" id="UP000791080">
    <property type="component" value="Unassembled WGS sequence"/>
</dbReference>
<proteinExistence type="predicted"/>
<dbReference type="RefSeq" id="WP_026420527.1">
    <property type="nucleotide sequence ID" value="NZ_AUBJ02000001.1"/>
</dbReference>
<protein>
    <submittedName>
        <fullName evidence="1">Uncharacterized protein</fullName>
    </submittedName>
</protein>
<gene>
    <name evidence="1" type="ORF">G443_001413</name>
</gene>
<reference evidence="1 2" key="1">
    <citation type="submission" date="2022-06" db="EMBL/GenBank/DDBJ databases">
        <title>Genomic Encyclopedia of Type Strains, Phase I: the one thousand microbial genomes (KMG-I) project.</title>
        <authorList>
            <person name="Kyrpides N."/>
        </authorList>
    </citation>
    <scope>NUCLEOTIDE SEQUENCE [LARGE SCALE GENOMIC DNA]</scope>
    <source>
        <strain evidence="1 2">DSM 43889</strain>
    </source>
</reference>
<evidence type="ECO:0000313" key="1">
    <source>
        <dbReference type="EMBL" id="MCP2331143.1"/>
    </source>
</evidence>
<evidence type="ECO:0000313" key="2">
    <source>
        <dbReference type="Proteomes" id="UP000791080"/>
    </source>
</evidence>
<sequence>MKLRAFDQLLAGLITTDHPEVTNVHCYGEDRPQHRTRFRVDFASGAAAYLYVDDVSGPGIPRMAADSPEVPREAL</sequence>
<keyword evidence="2" id="KW-1185">Reference proteome</keyword>
<accession>A0ABT1JFF1</accession>
<name>A0ABT1JFF1_ACTCY</name>
<comment type="caution">
    <text evidence="1">The sequence shown here is derived from an EMBL/GenBank/DDBJ whole genome shotgun (WGS) entry which is preliminary data.</text>
</comment>
<dbReference type="EMBL" id="AUBJ02000001">
    <property type="protein sequence ID" value="MCP2331143.1"/>
    <property type="molecule type" value="Genomic_DNA"/>
</dbReference>